<geneLocation type="plasmid" evidence="4">
    <name>pSTJ003</name>
</geneLocation>
<proteinExistence type="predicted"/>
<evidence type="ECO:0000313" key="4">
    <source>
        <dbReference type="Proteomes" id="UP000066737"/>
    </source>
</evidence>
<reference evidence="4" key="1">
    <citation type="journal article" date="2016" name="Environ. Microbiol.">
        <title>The complete genome of a viable archaeum isolated from 123-million-year-old rock salt.</title>
        <authorList>
            <person name="Jaakkola S.T."/>
            <person name="Pfeiffer F."/>
            <person name="Ravantti J.J."/>
            <person name="Guo Q."/>
            <person name="Liu Y."/>
            <person name="Chen X."/>
            <person name="Ma H."/>
            <person name="Yang C."/>
            <person name="Oksanen H.M."/>
            <person name="Bamford D.H."/>
        </authorList>
    </citation>
    <scope>NUCLEOTIDE SEQUENCE</scope>
    <source>
        <strain evidence="4">JI20-1</strain>
        <plasmid evidence="4">Plasmid pSTJ003</plasmid>
    </source>
</reference>
<keyword evidence="1" id="KW-1133">Transmembrane helix</keyword>
<evidence type="ECO:0000313" key="3">
    <source>
        <dbReference type="EMBL" id="CQH65017.1"/>
    </source>
</evidence>
<feature type="transmembrane region" description="Helical" evidence="1">
    <location>
        <begin position="45"/>
        <end position="63"/>
    </location>
</feature>
<feature type="transmembrane region" description="Helical" evidence="1">
    <location>
        <begin position="112"/>
        <end position="136"/>
    </location>
</feature>
<dbReference type="InterPro" id="IPR058528">
    <property type="entry name" value="DUF8215"/>
</dbReference>
<keyword evidence="1" id="KW-0472">Membrane</keyword>
<protein>
    <recommendedName>
        <fullName evidence="2">DUF8215 domain-containing protein</fullName>
    </recommendedName>
</protein>
<dbReference type="Pfam" id="PF26650">
    <property type="entry name" value="DUF8215"/>
    <property type="match status" value="1"/>
</dbReference>
<organism evidence="3 4">
    <name type="scientific">Halobacterium hubeiense</name>
    <dbReference type="NCBI Taxonomy" id="1407499"/>
    <lineage>
        <taxon>Archaea</taxon>
        <taxon>Methanobacteriati</taxon>
        <taxon>Methanobacteriota</taxon>
        <taxon>Stenosarchaea group</taxon>
        <taxon>Halobacteria</taxon>
        <taxon>Halobacteriales</taxon>
        <taxon>Halobacteriaceae</taxon>
        <taxon>Halobacterium</taxon>
    </lineage>
</organism>
<dbReference type="KEGG" id="hhb:Hhub_6045"/>
<gene>
    <name evidence="3" type="ORF">HHUB_6045</name>
</gene>
<dbReference type="OrthoDB" id="258187at2157"/>
<name>A0A0U5H833_9EURY</name>
<keyword evidence="4" id="KW-1185">Reference proteome</keyword>
<dbReference type="GeneID" id="32029179"/>
<dbReference type="RefSeq" id="WP_082687316.1">
    <property type="nucleotide sequence ID" value="NZ_CEML01000005.1"/>
</dbReference>
<keyword evidence="1" id="KW-0812">Transmembrane</keyword>
<feature type="domain" description="DUF8215" evidence="2">
    <location>
        <begin position="19"/>
        <end position="127"/>
    </location>
</feature>
<feature type="transmembrane region" description="Helical" evidence="1">
    <location>
        <begin position="21"/>
        <end position="39"/>
    </location>
</feature>
<feature type="transmembrane region" description="Helical" evidence="1">
    <location>
        <begin position="84"/>
        <end position="106"/>
    </location>
</feature>
<evidence type="ECO:0000259" key="2">
    <source>
        <dbReference type="Pfam" id="PF26650"/>
    </source>
</evidence>
<dbReference type="Proteomes" id="UP000066737">
    <property type="component" value="Plasmid pSTJ003"/>
</dbReference>
<evidence type="ECO:0000256" key="1">
    <source>
        <dbReference type="SAM" id="Phobius"/>
    </source>
</evidence>
<sequence>MATAQEETEEHILTRYVSVEICAITSPCLIVLATATVVYSWPPAVLGWFVSGLLGLLVAVASGRTSAIKPSLIKWPRPESRGDLAVNAIAYNGVLIISTVLGQIVWTAANSLLLAAVVGAVLPVWFLKHIQFLVFLNSE</sequence>
<accession>A0A0U5H833</accession>
<dbReference type="AlphaFoldDB" id="A0A0U5H833"/>
<dbReference type="EMBL" id="LN831305">
    <property type="protein sequence ID" value="CQH65017.1"/>
    <property type="molecule type" value="Genomic_DNA"/>
</dbReference>